<gene>
    <name evidence="2" type="ORF">JCM19301_2816</name>
    <name evidence="3" type="ORF">JCM19538_1336</name>
</gene>
<comment type="caution">
    <text evidence="2">The sequence shown here is derived from an EMBL/GenBank/DDBJ whole genome shotgun (WGS) entry which is preliminary data.</text>
</comment>
<feature type="transmembrane region" description="Helical" evidence="1">
    <location>
        <begin position="134"/>
        <end position="159"/>
    </location>
</feature>
<dbReference type="EMBL" id="BBNY01000008">
    <property type="protein sequence ID" value="GAL89342.1"/>
    <property type="molecule type" value="Genomic_DNA"/>
</dbReference>
<protein>
    <submittedName>
        <fullName evidence="2">Uncharacterized protein</fullName>
    </submittedName>
</protein>
<feature type="transmembrane region" description="Helical" evidence="1">
    <location>
        <begin position="78"/>
        <end position="96"/>
    </location>
</feature>
<dbReference type="Proteomes" id="UP000030184">
    <property type="component" value="Unassembled WGS sequence"/>
</dbReference>
<feature type="transmembrane region" description="Helical" evidence="1">
    <location>
        <begin position="40"/>
        <end position="58"/>
    </location>
</feature>
<sequence length="241" mass="29189">MSNFLLDNYHLITYSLEFLAAVTGLFFYKKYKNTAAKYFIYFLWFIAISDTLCYYTQYVKPDRFLSFLIGTKFEKNHWWSNLYWVIGAIMFFSFYYRKILKTELHKRMIKVASYGFFAFSLIYIALNWDAFFNQFFFVLDLLGALIIFLCAVLYFIEILLSEKILVFYKSLNFYISAVIFIWWLIIAPLTFYDVYYKYEIGVGVFDKAFVDLRFQIFLFANLFMYLTYTFALIWCKLENEL</sequence>
<dbReference type="AlphaFoldDB" id="A0A090VXB9"/>
<feature type="transmembrane region" description="Helical" evidence="1">
    <location>
        <begin position="108"/>
        <end position="128"/>
    </location>
</feature>
<dbReference type="EMBL" id="BBNR01000014">
    <property type="protein sequence ID" value="GAL67904.1"/>
    <property type="molecule type" value="Genomic_DNA"/>
</dbReference>
<organism evidence="2 4">
    <name type="scientific">Jejuia pallidilutea</name>
    <dbReference type="NCBI Taxonomy" id="504487"/>
    <lineage>
        <taxon>Bacteria</taxon>
        <taxon>Pseudomonadati</taxon>
        <taxon>Bacteroidota</taxon>
        <taxon>Flavobacteriia</taxon>
        <taxon>Flavobacteriales</taxon>
        <taxon>Flavobacteriaceae</taxon>
        <taxon>Jejuia</taxon>
    </lineage>
</organism>
<keyword evidence="1" id="KW-1133">Transmembrane helix</keyword>
<dbReference type="Proteomes" id="UP000029641">
    <property type="component" value="Unassembled WGS sequence"/>
</dbReference>
<evidence type="ECO:0000313" key="4">
    <source>
        <dbReference type="Proteomes" id="UP000029641"/>
    </source>
</evidence>
<dbReference type="OrthoDB" id="1453530at2"/>
<keyword evidence="1" id="KW-0812">Transmembrane</keyword>
<evidence type="ECO:0000313" key="5">
    <source>
        <dbReference type="Proteomes" id="UP000030184"/>
    </source>
</evidence>
<feature type="transmembrane region" description="Helical" evidence="1">
    <location>
        <begin position="171"/>
        <end position="192"/>
    </location>
</feature>
<evidence type="ECO:0000313" key="3">
    <source>
        <dbReference type="EMBL" id="GAL89342.1"/>
    </source>
</evidence>
<feature type="transmembrane region" description="Helical" evidence="1">
    <location>
        <begin position="12"/>
        <end position="28"/>
    </location>
</feature>
<name>A0A090VXB9_9FLAO</name>
<accession>A0A090VXB9</accession>
<feature type="transmembrane region" description="Helical" evidence="1">
    <location>
        <begin position="212"/>
        <end position="235"/>
    </location>
</feature>
<dbReference type="RefSeq" id="WP_042244624.1">
    <property type="nucleotide sequence ID" value="NZ_BBNR01000014.1"/>
</dbReference>
<dbReference type="eggNOG" id="ENOG502ZBNU">
    <property type="taxonomic scope" value="Bacteria"/>
</dbReference>
<reference evidence="5" key="1">
    <citation type="journal article" date="2014" name="Genome Announc.">
        <title>Draft Genome Sequence of Marine Flavobacterium Jejuia pallidilutea Strain 11shimoA1 and Pigmentation Mutants.</title>
        <authorList>
            <person name="Takatani N."/>
            <person name="Nakanishi M."/>
            <person name="Meirelles P."/>
            <person name="Mino S."/>
            <person name="Suda W."/>
            <person name="Oshima K."/>
            <person name="Hattori M."/>
            <person name="Ohkuma M."/>
            <person name="Hosokawa M."/>
            <person name="Miyashita K."/>
            <person name="Thompson F.L."/>
            <person name="Niwa A."/>
            <person name="Sawabe T."/>
            <person name="Sawabe T."/>
        </authorList>
    </citation>
    <scope>NUCLEOTIDE SEQUENCE [LARGE SCALE GENOMIC DNA]</scope>
    <source>
        <strain evidence="5">JCM 19538</strain>
    </source>
</reference>
<evidence type="ECO:0000256" key="1">
    <source>
        <dbReference type="SAM" id="Phobius"/>
    </source>
</evidence>
<keyword evidence="1" id="KW-0472">Membrane</keyword>
<dbReference type="STRING" id="504487.JCM19538_1336"/>
<proteinExistence type="predicted"/>
<keyword evidence="5" id="KW-1185">Reference proteome</keyword>
<evidence type="ECO:0000313" key="2">
    <source>
        <dbReference type="EMBL" id="GAL67904.1"/>
    </source>
</evidence>